<organism evidence="2">
    <name type="scientific">freshwater metagenome</name>
    <dbReference type="NCBI Taxonomy" id="449393"/>
    <lineage>
        <taxon>unclassified sequences</taxon>
        <taxon>metagenomes</taxon>
        <taxon>ecological metagenomes</taxon>
    </lineage>
</organism>
<proteinExistence type="predicted"/>
<dbReference type="AlphaFoldDB" id="A0A6J7KWR5"/>
<name>A0A6J7KWR5_9ZZZZ</name>
<dbReference type="PROSITE" id="PS51257">
    <property type="entry name" value="PROKAR_LIPOPROTEIN"/>
    <property type="match status" value="1"/>
</dbReference>
<protein>
    <submittedName>
        <fullName evidence="2">Unannotated protein</fullName>
    </submittedName>
</protein>
<reference evidence="2" key="1">
    <citation type="submission" date="2020-05" db="EMBL/GenBank/DDBJ databases">
        <authorList>
            <person name="Chiriac C."/>
            <person name="Salcher M."/>
            <person name="Ghai R."/>
            <person name="Kavagutti S V."/>
        </authorList>
    </citation>
    <scope>NUCLEOTIDE SEQUENCE</scope>
</reference>
<gene>
    <name evidence="2" type="ORF">UFOPK3772_02193</name>
</gene>
<feature type="compositionally biased region" description="Gly residues" evidence="1">
    <location>
        <begin position="44"/>
        <end position="79"/>
    </location>
</feature>
<dbReference type="EMBL" id="CAFBNE010000077">
    <property type="protein sequence ID" value="CAB4960858.1"/>
    <property type="molecule type" value="Genomic_DNA"/>
</dbReference>
<evidence type="ECO:0000313" key="2">
    <source>
        <dbReference type="EMBL" id="CAB4960858.1"/>
    </source>
</evidence>
<evidence type="ECO:0000256" key="1">
    <source>
        <dbReference type="SAM" id="MobiDB-lite"/>
    </source>
</evidence>
<accession>A0A6J7KWR5</accession>
<feature type="region of interest" description="Disordered" evidence="1">
    <location>
        <begin position="25"/>
        <end position="79"/>
    </location>
</feature>
<sequence>MQRRIKESASLVFAGAALVWVAGCAAPSPSPEPAQQDSVIAPGGIEGGVGNGGAGGVGGNGGAGGVVGNGGAGGVGGAP</sequence>